<dbReference type="AlphaFoldDB" id="K1M0I8"/>
<sequence length="245" mass="27636">MAKTENNLDRYFREKLEKHEEKPSALAWERLDQELGRKKSTYVPFLRIAATLLLVMGLAFVFWQLDDTSEQAGEQLAEVEEVSKPEETVEMNGNLALEEENLEPQEKANTIQMAKTAPSVEKLPARKVQEEPASSILLAEERPQRVEVKPIELPEIPLAELRLDHAITSAQNLSMEAEEEVSYRVIIKSSGIKDEPKKPNLIEGIENNVNKLGTFLSKVEQGFADLQDAKNNLFASNSPAREPNE</sequence>
<evidence type="ECO:0000313" key="2">
    <source>
        <dbReference type="EMBL" id="EKB49849.1"/>
    </source>
</evidence>
<dbReference type="EMBL" id="AMGM01000017">
    <property type="protein sequence ID" value="EKB49849.1"/>
    <property type="molecule type" value="Genomic_DNA"/>
</dbReference>
<name>K1M0I8_CECL9</name>
<gene>
    <name evidence="2" type="ORF">B879_01513</name>
</gene>
<reference evidence="2 3" key="1">
    <citation type="journal article" date="2012" name="J. Bacteriol.">
        <title>Draft Genome Sequence of Cecembia lonarensis Strain LW9T, Isolated from Lonar Lake, a Haloalkaline Lake in India.</title>
        <authorList>
            <person name="Shivaji S."/>
            <person name="Ara S."/>
            <person name="Singh A."/>
            <person name="Pinnaka A.K."/>
        </authorList>
    </citation>
    <scope>NUCLEOTIDE SEQUENCE [LARGE SCALE GENOMIC DNA]</scope>
    <source>
        <strain evidence="2 3">LW9</strain>
    </source>
</reference>
<dbReference type="RefSeq" id="WP_009184548.1">
    <property type="nucleotide sequence ID" value="NZ_AMGM01000017.1"/>
</dbReference>
<organism evidence="2 3">
    <name type="scientific">Cecembia lonarensis (strain CCUG 58316 / KCTC 22772 / LW9)</name>
    <dbReference type="NCBI Taxonomy" id="1225176"/>
    <lineage>
        <taxon>Bacteria</taxon>
        <taxon>Pseudomonadati</taxon>
        <taxon>Bacteroidota</taxon>
        <taxon>Cytophagia</taxon>
        <taxon>Cytophagales</taxon>
        <taxon>Cyclobacteriaceae</taxon>
        <taxon>Cecembia</taxon>
    </lineage>
</organism>
<evidence type="ECO:0000256" key="1">
    <source>
        <dbReference type="SAM" id="Phobius"/>
    </source>
</evidence>
<proteinExistence type="predicted"/>
<keyword evidence="3" id="KW-1185">Reference proteome</keyword>
<keyword evidence="1" id="KW-0472">Membrane</keyword>
<keyword evidence="1" id="KW-0812">Transmembrane</keyword>
<accession>K1M0I8</accession>
<evidence type="ECO:0000313" key="3">
    <source>
        <dbReference type="Proteomes" id="UP000004478"/>
    </source>
</evidence>
<comment type="caution">
    <text evidence="2">The sequence shown here is derived from an EMBL/GenBank/DDBJ whole genome shotgun (WGS) entry which is preliminary data.</text>
</comment>
<protein>
    <submittedName>
        <fullName evidence="2">Uncharacterized protein</fullName>
    </submittedName>
</protein>
<feature type="transmembrane region" description="Helical" evidence="1">
    <location>
        <begin position="45"/>
        <end position="65"/>
    </location>
</feature>
<dbReference type="OrthoDB" id="826165at2"/>
<dbReference type="Proteomes" id="UP000004478">
    <property type="component" value="Unassembled WGS sequence"/>
</dbReference>
<keyword evidence="1" id="KW-1133">Transmembrane helix</keyword>
<dbReference type="PATRIC" id="fig|1225176.3.peg.1611"/>